<sequence length="261" mass="29696">MHAPDSGQCRIRVHLWRFDAHRNRDNLRDISIESEDDEEILVSSFRTVHDRQDDGDQSIMEVPTIEMFRYLFMCVIQFTSDIDDQPNASVRNDAEAIQRMEKRKKIFELSPKKTPRKRDSLCQFSSPLSTSEVSKTATVILSGVMSILRQQKKILLLETSLQKIASPNAWQLENVTDELPRVACGDALSHAGALHISAEHKKLVILGGLMGEGVGSWAAKTELQQRRMDGWCWVSWHGWYAFRQPNGWVTACEKGRLVMAG</sequence>
<proteinExistence type="predicted"/>
<dbReference type="EMBL" id="AM442987">
    <property type="protein sequence ID" value="CAN74044.1"/>
    <property type="molecule type" value="Genomic_DNA"/>
</dbReference>
<accession>A5B141</accession>
<protein>
    <submittedName>
        <fullName evidence="1">Uncharacterized protein</fullName>
    </submittedName>
</protein>
<organism evidence="1">
    <name type="scientific">Vitis vinifera</name>
    <name type="common">Grape</name>
    <dbReference type="NCBI Taxonomy" id="29760"/>
    <lineage>
        <taxon>Eukaryota</taxon>
        <taxon>Viridiplantae</taxon>
        <taxon>Streptophyta</taxon>
        <taxon>Embryophyta</taxon>
        <taxon>Tracheophyta</taxon>
        <taxon>Spermatophyta</taxon>
        <taxon>Magnoliopsida</taxon>
        <taxon>eudicotyledons</taxon>
        <taxon>Gunneridae</taxon>
        <taxon>Pentapetalae</taxon>
        <taxon>rosids</taxon>
        <taxon>Vitales</taxon>
        <taxon>Vitaceae</taxon>
        <taxon>Viteae</taxon>
        <taxon>Vitis</taxon>
    </lineage>
</organism>
<reference evidence="1" key="1">
    <citation type="journal article" date="2007" name="PLoS ONE">
        <title>The first genome sequence of an elite grapevine cultivar (Pinot noir Vitis vinifera L.): coping with a highly heterozygous genome.</title>
        <authorList>
            <person name="Velasco R."/>
            <person name="Zharkikh A."/>
            <person name="Troggio M."/>
            <person name="Cartwright D.A."/>
            <person name="Cestaro A."/>
            <person name="Pruss D."/>
            <person name="Pindo M."/>
            <person name="FitzGerald L.M."/>
            <person name="Vezzulli S."/>
            <person name="Reid J."/>
            <person name="Malacarne G."/>
            <person name="Iliev D."/>
            <person name="Coppola G."/>
            <person name="Wardell B."/>
            <person name="Micheletti D."/>
            <person name="Macalma T."/>
            <person name="Facci M."/>
            <person name="Mitchell J.T."/>
            <person name="Perazzolli M."/>
            <person name="Eldredge G."/>
            <person name="Gatto P."/>
            <person name="Oyzerski R."/>
            <person name="Moretto M."/>
            <person name="Gutin N."/>
            <person name="Stefanini M."/>
            <person name="Chen Y."/>
            <person name="Segala C."/>
            <person name="Davenport C."/>
            <person name="Dematte L."/>
            <person name="Mraz A."/>
            <person name="Battilana J."/>
            <person name="Stormo K."/>
            <person name="Costa F."/>
            <person name="Tao Q."/>
            <person name="Si-Ammour A."/>
            <person name="Harkins T."/>
            <person name="Lackey A."/>
            <person name="Perbost C."/>
            <person name="Taillon B."/>
            <person name="Stella A."/>
            <person name="Solovyev V."/>
            <person name="Fawcett J.A."/>
            <person name="Sterck L."/>
            <person name="Vandepoele K."/>
            <person name="Grando S.M."/>
            <person name="Toppo S."/>
            <person name="Moser C."/>
            <person name="Lanchbury J."/>
            <person name="Bogden R."/>
            <person name="Skolnick M."/>
            <person name="Sgaramella V."/>
            <person name="Bhatnagar S.K."/>
            <person name="Fontana P."/>
            <person name="Gutin A."/>
            <person name="Van de Peer Y."/>
            <person name="Salamini F."/>
            <person name="Viola R."/>
        </authorList>
    </citation>
    <scope>NUCLEOTIDE SEQUENCE</scope>
</reference>
<name>A5B141_VITVI</name>
<dbReference type="AlphaFoldDB" id="A5B141"/>
<evidence type="ECO:0000313" key="1">
    <source>
        <dbReference type="EMBL" id="CAN74044.1"/>
    </source>
</evidence>
<gene>
    <name evidence="1" type="ORF">VITISV_034075</name>
</gene>